<dbReference type="Proteomes" id="UP000193083">
    <property type="component" value="Unassembled WGS sequence"/>
</dbReference>
<accession>A0A1X7PDM3</accession>
<keyword evidence="3" id="KW-0645">Protease</keyword>
<evidence type="ECO:0000313" key="4">
    <source>
        <dbReference type="Proteomes" id="UP000193083"/>
    </source>
</evidence>
<dbReference type="AlphaFoldDB" id="A0A1X7PDM3"/>
<evidence type="ECO:0000256" key="2">
    <source>
        <dbReference type="SAM" id="SignalP"/>
    </source>
</evidence>
<dbReference type="EMBL" id="FXBL01000004">
    <property type="protein sequence ID" value="SMH48458.1"/>
    <property type="molecule type" value="Genomic_DNA"/>
</dbReference>
<name>A0A1X7PDM3_9HYPH</name>
<evidence type="ECO:0000256" key="1">
    <source>
        <dbReference type="SAM" id="Coils"/>
    </source>
</evidence>
<dbReference type="RefSeq" id="WP_085465512.1">
    <property type="nucleotide sequence ID" value="NZ_FXBL01000004.1"/>
</dbReference>
<feature type="chain" id="PRO_5010856822" evidence="2">
    <location>
        <begin position="25"/>
        <end position="208"/>
    </location>
</feature>
<dbReference type="GO" id="GO:0008233">
    <property type="term" value="F:peptidase activity"/>
    <property type="evidence" value="ECO:0007669"/>
    <property type="project" value="UniProtKB-KW"/>
</dbReference>
<sequence>MMIRTVLAAALSLPILLSAAVAEAASVSRSYSYFSIGGATLPELQDELTARGPTVKSTGRRHPGATEMQFVNRLDYDESNGKCRVSKASVTVKAKITLPHWKRPAGAAEDTRLIWGALAGDIKRHEESHVSIARSHARQMEVALLALPPQKSCAIAADKAQETIQRLLARHDAEQERFDRIERINFSDRMDRLIRYRIEQIESGRMKN</sequence>
<dbReference type="GO" id="GO:0006508">
    <property type="term" value="P:proteolysis"/>
    <property type="evidence" value="ECO:0007669"/>
    <property type="project" value="UniProtKB-KW"/>
</dbReference>
<keyword evidence="3" id="KW-0378">Hydrolase</keyword>
<reference evidence="4" key="1">
    <citation type="submission" date="2017-04" db="EMBL/GenBank/DDBJ databases">
        <authorList>
            <person name="Varghese N."/>
            <person name="Submissions S."/>
        </authorList>
    </citation>
    <scope>NUCLEOTIDE SEQUENCE [LARGE SCALE GENOMIC DNA]</scope>
    <source>
        <strain evidence="4">B5P</strain>
    </source>
</reference>
<organism evidence="3 4">
    <name type="scientific">Mesorhizobium australicum</name>
    <dbReference type="NCBI Taxonomy" id="536018"/>
    <lineage>
        <taxon>Bacteria</taxon>
        <taxon>Pseudomonadati</taxon>
        <taxon>Pseudomonadota</taxon>
        <taxon>Alphaproteobacteria</taxon>
        <taxon>Hyphomicrobiales</taxon>
        <taxon>Phyllobacteriaceae</taxon>
        <taxon>Mesorhizobium</taxon>
    </lineage>
</organism>
<feature type="signal peptide" evidence="2">
    <location>
        <begin position="1"/>
        <end position="24"/>
    </location>
</feature>
<dbReference type="OrthoDB" id="7888967at2"/>
<protein>
    <submittedName>
        <fullName evidence="3">Predicted secreted Zn-dependent protease</fullName>
    </submittedName>
</protein>
<keyword evidence="4" id="KW-1185">Reference proteome</keyword>
<gene>
    <name evidence="3" type="ORF">SAMN02982922_3724</name>
</gene>
<proteinExistence type="predicted"/>
<evidence type="ECO:0000313" key="3">
    <source>
        <dbReference type="EMBL" id="SMH48458.1"/>
    </source>
</evidence>
<dbReference type="InterPro" id="IPR010321">
    <property type="entry name" value="DUF922"/>
</dbReference>
<keyword evidence="1" id="KW-0175">Coiled coil</keyword>
<dbReference type="PIRSF" id="PIRSF010521">
    <property type="entry name" value="DUF922_bac"/>
    <property type="match status" value="1"/>
</dbReference>
<keyword evidence="2" id="KW-0732">Signal</keyword>
<dbReference type="Pfam" id="PF06037">
    <property type="entry name" value="DUF922"/>
    <property type="match status" value="1"/>
</dbReference>
<feature type="coiled-coil region" evidence="1">
    <location>
        <begin position="157"/>
        <end position="184"/>
    </location>
</feature>